<comment type="caution">
    <text evidence="1">The sequence shown here is derived from an EMBL/GenBank/DDBJ whole genome shotgun (WGS) entry which is preliminary data.</text>
</comment>
<reference evidence="1 2" key="1">
    <citation type="submission" date="2020-01" db="EMBL/GenBank/DDBJ databases">
        <title>Genome sequence of Desulfovibrio aerotolerans DSM 16695(T).</title>
        <authorList>
            <person name="Karnachuk O."/>
            <person name="Avakyan M."/>
            <person name="Mardanov A."/>
            <person name="Kadnikov V."/>
            <person name="Ravin N."/>
        </authorList>
    </citation>
    <scope>NUCLEOTIDE SEQUENCE [LARGE SCALE GENOMIC DNA]</scope>
    <source>
        <strain evidence="1 2">DSM 16695</strain>
    </source>
</reference>
<dbReference type="OrthoDB" id="1334607at2"/>
<evidence type="ECO:0000313" key="1">
    <source>
        <dbReference type="EMBL" id="MYL83415.1"/>
    </source>
</evidence>
<organism evidence="1 2">
    <name type="scientific">Solidesulfovibrio aerotolerans</name>
    <dbReference type="NCBI Taxonomy" id="295255"/>
    <lineage>
        <taxon>Bacteria</taxon>
        <taxon>Pseudomonadati</taxon>
        <taxon>Thermodesulfobacteriota</taxon>
        <taxon>Desulfovibrionia</taxon>
        <taxon>Desulfovibrionales</taxon>
        <taxon>Desulfovibrionaceae</taxon>
        <taxon>Solidesulfovibrio</taxon>
    </lineage>
</organism>
<name>A0A7C9N5G1_9BACT</name>
<sequence length="184" mass="20318">MPNATNFTLFSGGAQGAEAEFGRQAERYGVQEVNFTFEGHRIDRTRGIRVLTNEELVKKDVSLTYVSKLLDRKFSNGPQIRMVLRTIMHQVDAGLEVFVIGVIHEDGTVTGGTGWGAEFAKICNKPLFVFCQEKNSWYTWKSGAWQAAPAPVITQTHFTGTGTRFPNEAALAAIADLFARSFPA</sequence>
<evidence type="ECO:0000313" key="2">
    <source>
        <dbReference type="Proteomes" id="UP000482487"/>
    </source>
</evidence>
<dbReference type="AlphaFoldDB" id="A0A7C9N5G1"/>
<dbReference type="EMBL" id="WVUD01000014">
    <property type="protein sequence ID" value="MYL83415.1"/>
    <property type="molecule type" value="Genomic_DNA"/>
</dbReference>
<proteinExistence type="predicted"/>
<accession>A0A7C9N5G1</accession>
<dbReference type="RefSeq" id="WP_160960662.1">
    <property type="nucleotide sequence ID" value="NZ_WVUD01000014.1"/>
</dbReference>
<keyword evidence="2" id="KW-1185">Reference proteome</keyword>
<gene>
    <name evidence="1" type="ORF">GTA51_09785</name>
</gene>
<dbReference type="Proteomes" id="UP000482487">
    <property type="component" value="Unassembled WGS sequence"/>
</dbReference>
<protein>
    <submittedName>
        <fullName evidence="1">Uncharacterized protein</fullName>
    </submittedName>
</protein>